<feature type="region of interest" description="Disordered" evidence="1">
    <location>
        <begin position="1"/>
        <end position="43"/>
    </location>
</feature>
<accession>A0A8H2X5L1</accession>
<protein>
    <submittedName>
        <fullName evidence="2">Uncharacterized protein</fullName>
    </submittedName>
</protein>
<evidence type="ECO:0000256" key="1">
    <source>
        <dbReference type="SAM" id="MobiDB-lite"/>
    </source>
</evidence>
<sequence length="330" mass="35463">MAGAVEGPFAPTNSLLAPTPTSGVASSSRTGRSPLSAKPAPPATSNAVADLKLELGVSQITCEMGSRLLVSYVELLLYLKGQVPFPPSQLRRMVAGGRKGSPHQNKLLKSLSALSEDLPSTLSACGSSRTVTFAIVFGLGREKCLIQLSGAEFGQVKADEDDTELAKEPLEQENQNDTTAPSNENLKFNTVPAKRRVPGRPPLQELTSTDSLSSQLSSISLRPSVDETMIRQAERALSQVMACSEVEFKSDLHPVGAQIFVRAPRSFKHPSWAVRPEAARMLDAPLKALNESDTPLVETVRVLAKDASVVVDEAEEMIWWGWDGRLAGYA</sequence>
<feature type="compositionally biased region" description="Polar residues" evidence="1">
    <location>
        <begin position="172"/>
        <end position="188"/>
    </location>
</feature>
<comment type="caution">
    <text evidence="2">The sequence shown here is derived from an EMBL/GenBank/DDBJ whole genome shotgun (WGS) entry which is preliminary data.</text>
</comment>
<dbReference type="Proteomes" id="UP000663840">
    <property type="component" value="Unassembled WGS sequence"/>
</dbReference>
<name>A0A8H2X5L1_9AGAM</name>
<evidence type="ECO:0000313" key="3">
    <source>
        <dbReference type="Proteomes" id="UP000663840"/>
    </source>
</evidence>
<feature type="compositionally biased region" description="Low complexity" evidence="1">
    <location>
        <begin position="203"/>
        <end position="218"/>
    </location>
</feature>
<reference evidence="2" key="1">
    <citation type="submission" date="2021-01" db="EMBL/GenBank/DDBJ databases">
        <authorList>
            <person name="Kaushik A."/>
        </authorList>
    </citation>
    <scope>NUCLEOTIDE SEQUENCE</scope>
    <source>
        <strain evidence="2">AG1-1A</strain>
    </source>
</reference>
<gene>
    <name evidence="2" type="ORF">RDB_LOCUS47622</name>
</gene>
<dbReference type="EMBL" id="CAJMWR010001087">
    <property type="protein sequence ID" value="CAE6414244.1"/>
    <property type="molecule type" value="Genomic_DNA"/>
</dbReference>
<dbReference type="AlphaFoldDB" id="A0A8H2X5L1"/>
<proteinExistence type="predicted"/>
<feature type="compositionally biased region" description="Polar residues" evidence="1">
    <location>
        <begin position="11"/>
        <end position="33"/>
    </location>
</feature>
<feature type="region of interest" description="Disordered" evidence="1">
    <location>
        <begin position="169"/>
        <end position="218"/>
    </location>
</feature>
<organism evidence="2 3">
    <name type="scientific">Rhizoctonia solani</name>
    <dbReference type="NCBI Taxonomy" id="456999"/>
    <lineage>
        <taxon>Eukaryota</taxon>
        <taxon>Fungi</taxon>
        <taxon>Dikarya</taxon>
        <taxon>Basidiomycota</taxon>
        <taxon>Agaricomycotina</taxon>
        <taxon>Agaricomycetes</taxon>
        <taxon>Cantharellales</taxon>
        <taxon>Ceratobasidiaceae</taxon>
        <taxon>Rhizoctonia</taxon>
    </lineage>
</organism>
<evidence type="ECO:0000313" key="2">
    <source>
        <dbReference type="EMBL" id="CAE6414244.1"/>
    </source>
</evidence>